<protein>
    <submittedName>
        <fullName evidence="1">Serine--tRNA ligase</fullName>
    </submittedName>
</protein>
<evidence type="ECO:0000313" key="2">
    <source>
        <dbReference type="Proteomes" id="UP000053176"/>
    </source>
</evidence>
<gene>
    <name evidence="1" type="ORF">AU467_04155</name>
</gene>
<evidence type="ECO:0000313" key="1">
    <source>
        <dbReference type="EMBL" id="KUM26177.1"/>
    </source>
</evidence>
<dbReference type="AlphaFoldDB" id="A0A101KSM7"/>
<reference evidence="1 2" key="1">
    <citation type="submission" date="2015-12" db="EMBL/GenBank/DDBJ databases">
        <title>Draft genome sequence of Mesorhizobium sp. UFLA 01-765, a multitolerant efficient symbiont and plant-growth promoting strain isolated from Zn-mining soil using Leucaena leucocephala as a trap plant.</title>
        <authorList>
            <person name="Rangel W.M."/>
            <person name="Thijs S."/>
            <person name="Longatti S.M."/>
            <person name="Moreira F.M."/>
            <person name="Weyens N."/>
            <person name="Vangronsveld J."/>
            <person name="Van Hamme J.D."/>
            <person name="Bottos E.M."/>
            <person name="Rineau F."/>
        </authorList>
    </citation>
    <scope>NUCLEOTIDE SEQUENCE [LARGE SCALE GENOMIC DNA]</scope>
    <source>
        <strain evidence="1 2">UFLA 01-765</strain>
    </source>
</reference>
<dbReference type="GO" id="GO:0016874">
    <property type="term" value="F:ligase activity"/>
    <property type="evidence" value="ECO:0007669"/>
    <property type="project" value="UniProtKB-KW"/>
</dbReference>
<proteinExistence type="predicted"/>
<dbReference type="OrthoDB" id="8477651at2"/>
<accession>A0A101KSM7</accession>
<dbReference type="InterPro" id="IPR014989">
    <property type="entry name" value="DUF1839"/>
</dbReference>
<organism evidence="1 2">
    <name type="scientific">Rhizobium loti</name>
    <name type="common">Mesorhizobium loti</name>
    <dbReference type="NCBI Taxonomy" id="381"/>
    <lineage>
        <taxon>Bacteria</taxon>
        <taxon>Pseudomonadati</taxon>
        <taxon>Pseudomonadota</taxon>
        <taxon>Alphaproteobacteria</taxon>
        <taxon>Hyphomicrobiales</taxon>
        <taxon>Phyllobacteriaceae</taxon>
        <taxon>Mesorhizobium</taxon>
    </lineage>
</organism>
<dbReference type="Proteomes" id="UP000053176">
    <property type="component" value="Unassembled WGS sequence"/>
</dbReference>
<name>A0A101KSM7_RHILI</name>
<comment type="caution">
    <text evidence="1">The sequence shown here is derived from an EMBL/GenBank/DDBJ whole genome shotgun (WGS) entry which is preliminary data.</text>
</comment>
<dbReference type="Pfam" id="PF08893">
    <property type="entry name" value="DUF1839"/>
    <property type="match status" value="1"/>
</dbReference>
<sequence>MRKAIAGIDPASYRPHRLHDPERRWPQTNCYVDLLIEVLHATGHDPVAALGFTVAQDFEGDQFTFFKFPTADLQRLAGLDIQELAVFDRLDTHVLAQVELGRLPLVEVDAFYLPDTRGITYRRGHSKTTVGINALDPERRQMRYFHNDGYFALEGEDYDGIFGQWDGVPAGGLPLFPYAEFVKFDATRPARDAVGTATALLAHHLKRRPKRNPLSAYAATFGRHAETLASRSPDYFHTYAFNTLRQVGANFELLGSHLEWLAQHGETCLAEAAQGSGEIADGAKVMQFKLARAMARQRFEGLAEAITPMAQAYETVMEVLDTRMAGVASKAA</sequence>
<dbReference type="EMBL" id="LPWA01000109">
    <property type="protein sequence ID" value="KUM26177.1"/>
    <property type="molecule type" value="Genomic_DNA"/>
</dbReference>
<keyword evidence="1" id="KW-0436">Ligase</keyword>